<dbReference type="AlphaFoldDB" id="A0A078KXI8"/>
<dbReference type="RefSeq" id="WP_043873004.1">
    <property type="nucleotide sequence ID" value="NZ_CCVW01000001.1"/>
</dbReference>
<dbReference type="Proteomes" id="UP000044071">
    <property type="component" value="Unassembled WGS sequence"/>
</dbReference>
<protein>
    <submittedName>
        <fullName evidence="1">Uncharacterized protein</fullName>
    </submittedName>
</protein>
<accession>A0A078KXI8</accession>
<evidence type="ECO:0000313" key="2">
    <source>
        <dbReference type="Proteomes" id="UP000044071"/>
    </source>
</evidence>
<gene>
    <name evidence="1" type="ORF">BN59_00743</name>
</gene>
<proteinExistence type="predicted"/>
<keyword evidence="2" id="KW-1185">Reference proteome</keyword>
<dbReference type="EMBL" id="CCSB01000001">
    <property type="protein sequence ID" value="CDZ76474.1"/>
    <property type="molecule type" value="Genomic_DNA"/>
</dbReference>
<reference evidence="1 2" key="1">
    <citation type="submission" date="2014-06" db="EMBL/GenBank/DDBJ databases">
        <authorList>
            <person name="Urmite Genomes Urmite Genomes"/>
        </authorList>
    </citation>
    <scope>NUCLEOTIDE SEQUENCE [LARGE SCALE GENOMIC DNA]</scope>
</reference>
<evidence type="ECO:0000313" key="1">
    <source>
        <dbReference type="EMBL" id="CDZ76474.1"/>
    </source>
</evidence>
<sequence length="96" mass="10350">MYSLGVLVERGHIQGNIDAEILQQLLTRLPKLEGVDAQAISNSLDGTAHLIDKGQLHGKINALTLENLLSLMTGAEDLSVFSIGFALHCLSRLAEK</sequence>
<organism evidence="1 2">
    <name type="scientific">Legionella massiliensis</name>
    <dbReference type="NCBI Taxonomy" id="1034943"/>
    <lineage>
        <taxon>Bacteria</taxon>
        <taxon>Pseudomonadati</taxon>
        <taxon>Pseudomonadota</taxon>
        <taxon>Gammaproteobacteria</taxon>
        <taxon>Legionellales</taxon>
        <taxon>Legionellaceae</taxon>
        <taxon>Legionella</taxon>
    </lineage>
</organism>
<name>A0A078KXI8_9GAMM</name>